<evidence type="ECO:0000313" key="2">
    <source>
        <dbReference type="EMBL" id="VED46973.1"/>
    </source>
</evidence>
<sequence length="150" mass="15779">MATGARQADAIPYRVDGEAVRGQHRDTRQRAGRTVVREDADADKLGPGTAAGEAPAAADAKAVVEGGGLLRWKNAAGKDHVRAAAVDLIEGSERQAAEIKRIHAEAGDPAGGAVGGGDGFHQLAEFRRRYFVAAVAFWHQRAVNANLFKA</sequence>
<feature type="compositionally biased region" description="Low complexity" evidence="1">
    <location>
        <begin position="46"/>
        <end position="57"/>
    </location>
</feature>
<reference evidence="2 3" key="1">
    <citation type="submission" date="2018-12" db="EMBL/GenBank/DDBJ databases">
        <authorList>
            <consortium name="Pathogen Informatics"/>
        </authorList>
    </citation>
    <scope>NUCLEOTIDE SEQUENCE [LARGE SCALE GENOMIC DNA]</scope>
    <source>
        <strain evidence="2 3">NCTC9997</strain>
    </source>
</reference>
<dbReference type="Proteomes" id="UP000267630">
    <property type="component" value="Chromosome 3"/>
</dbReference>
<keyword evidence="3" id="KW-1185">Reference proteome</keyword>
<dbReference type="AlphaFoldDB" id="A0A7Z8Z7E8"/>
<organism evidence="2 3">
    <name type="scientific">Raoultella terrigena</name>
    <name type="common">Klebsiella terrigena</name>
    <dbReference type="NCBI Taxonomy" id="577"/>
    <lineage>
        <taxon>Bacteria</taxon>
        <taxon>Pseudomonadati</taxon>
        <taxon>Pseudomonadota</taxon>
        <taxon>Gammaproteobacteria</taxon>
        <taxon>Enterobacterales</taxon>
        <taxon>Enterobacteriaceae</taxon>
        <taxon>Klebsiella/Raoultella group</taxon>
        <taxon>Raoultella</taxon>
    </lineage>
</organism>
<evidence type="ECO:0000256" key="1">
    <source>
        <dbReference type="SAM" id="MobiDB-lite"/>
    </source>
</evidence>
<evidence type="ECO:0000313" key="3">
    <source>
        <dbReference type="Proteomes" id="UP000267630"/>
    </source>
</evidence>
<name>A0A7Z8Z7E8_RAOTE</name>
<dbReference type="EMBL" id="LR134253">
    <property type="protein sequence ID" value="VED46973.1"/>
    <property type="molecule type" value="Genomic_DNA"/>
</dbReference>
<feature type="region of interest" description="Disordered" evidence="1">
    <location>
        <begin position="19"/>
        <end position="57"/>
    </location>
</feature>
<accession>A0A7Z8Z7E8</accession>
<protein>
    <submittedName>
        <fullName evidence="2">Uncharacterized protein</fullName>
    </submittedName>
</protein>
<gene>
    <name evidence="2" type="ORF">NCTC9997_01263</name>
</gene>
<feature type="compositionally biased region" description="Basic and acidic residues" evidence="1">
    <location>
        <begin position="19"/>
        <end position="44"/>
    </location>
</feature>
<proteinExistence type="predicted"/>